<evidence type="ECO:0000256" key="1">
    <source>
        <dbReference type="SAM" id="MobiDB-lite"/>
    </source>
</evidence>
<reference evidence="3" key="1">
    <citation type="submission" date="2009-10" db="EMBL/GenBank/DDBJ databases">
        <authorList>
            <person name="Weinstock G."/>
            <person name="Sodergren E."/>
            <person name="Clifton S."/>
            <person name="Fulton L."/>
            <person name="Fulton B."/>
            <person name="Courtney L."/>
            <person name="Fronick C."/>
            <person name="Harrison M."/>
            <person name="Strong C."/>
            <person name="Farmer C."/>
            <person name="Delahaunty K."/>
            <person name="Markovic C."/>
            <person name="Hall O."/>
            <person name="Minx P."/>
            <person name="Tomlinson C."/>
            <person name="Mitreva M."/>
            <person name="Nelson J."/>
            <person name="Hou S."/>
            <person name="Wollam A."/>
            <person name="Pepin K.H."/>
            <person name="Johnson M."/>
            <person name="Bhonagiri V."/>
            <person name="Nash W.E."/>
            <person name="Warren W."/>
            <person name="Chinwalla A."/>
            <person name="Mardis E.R."/>
            <person name="Wilson R.K."/>
        </authorList>
    </citation>
    <scope>NUCLEOTIDE SEQUENCE [LARGE SCALE GENOMIC DNA]</scope>
    <source>
        <strain evidence="3">ATCC 700122</strain>
    </source>
</reference>
<keyword evidence="2" id="KW-0812">Transmembrane</keyword>
<evidence type="ECO:0000256" key="2">
    <source>
        <dbReference type="SAM" id="Phobius"/>
    </source>
</evidence>
<accession>D0WIK2</accession>
<proteinExistence type="predicted"/>
<dbReference type="eggNOG" id="ENOG5033A46">
    <property type="taxonomic scope" value="Bacteria"/>
</dbReference>
<keyword evidence="2" id="KW-0472">Membrane</keyword>
<dbReference type="RefSeq" id="WP_006362938.1">
    <property type="nucleotide sequence ID" value="NZ_GG700631.1"/>
</dbReference>
<protein>
    <recommendedName>
        <fullName evidence="5">DUF4190 domain-containing protein</fullName>
    </recommendedName>
</protein>
<name>D0WIK2_SLAES</name>
<sequence>MTDENRMPEGAPGAAPEQPAQAPSVPPAASEPQGVAPAAPAATEPMPQAPSAAPAADQAQTTAIPPFAPTNDAPAYQQAAGTYQQQPASGGNGLAIGSLVCGILAILTVLFPIVAIVLGIVAIVLGVQASKRGKDGKATAGKVTGGIGIALGVIVWIVSAVFLASVLPGMTEELASTSAPSTMEAPATSSNDAAKSGSSSADADGARDALKAYLDENLDTSATQNAFFEQAFASAIEASTNVSIDKLGLTGADFVNWMLASDSYSIDNVSVSSDGMTATAQVTMQVRDYNEFNNVYAQKIGEAASSFAASADEDEMYRQVGSAISDAMSATPMTSTTISASLTKSGSTWTVDQATQSAIDNAIFGSGN</sequence>
<gene>
    <name evidence="3" type="ORF">HMPREF0762_01677</name>
</gene>
<dbReference type="Proteomes" id="UP000006001">
    <property type="component" value="Unassembled WGS sequence"/>
</dbReference>
<feature type="region of interest" description="Disordered" evidence="1">
    <location>
        <begin position="177"/>
        <end position="202"/>
    </location>
</feature>
<feature type="compositionally biased region" description="Low complexity" evidence="1">
    <location>
        <begin position="189"/>
        <end position="202"/>
    </location>
</feature>
<evidence type="ECO:0000313" key="4">
    <source>
        <dbReference type="Proteomes" id="UP000006001"/>
    </source>
</evidence>
<feature type="transmembrane region" description="Helical" evidence="2">
    <location>
        <begin position="94"/>
        <end position="127"/>
    </location>
</feature>
<comment type="caution">
    <text evidence="3">The sequence shown here is derived from an EMBL/GenBank/DDBJ whole genome shotgun (WGS) entry which is preliminary data.</text>
</comment>
<dbReference type="STRING" id="649764.HMPREF0762_01677"/>
<dbReference type="AlphaFoldDB" id="D0WIK2"/>
<evidence type="ECO:0008006" key="5">
    <source>
        <dbReference type="Google" id="ProtNLM"/>
    </source>
</evidence>
<evidence type="ECO:0000313" key="3">
    <source>
        <dbReference type="EMBL" id="EEZ60869.1"/>
    </source>
</evidence>
<dbReference type="GeneID" id="85008232"/>
<feature type="region of interest" description="Disordered" evidence="1">
    <location>
        <begin position="1"/>
        <end position="71"/>
    </location>
</feature>
<feature type="transmembrane region" description="Helical" evidence="2">
    <location>
        <begin position="147"/>
        <end position="167"/>
    </location>
</feature>
<keyword evidence="4" id="KW-1185">Reference proteome</keyword>
<organism evidence="3 4">
    <name type="scientific">Slackia exigua (strain ATCC 700122 / DSM 15923 / CIP 105133 / JCM 11022 / KCTC 5966 / S-7)</name>
    <dbReference type="NCBI Taxonomy" id="649764"/>
    <lineage>
        <taxon>Bacteria</taxon>
        <taxon>Bacillati</taxon>
        <taxon>Actinomycetota</taxon>
        <taxon>Coriobacteriia</taxon>
        <taxon>Eggerthellales</taxon>
        <taxon>Eggerthellaceae</taxon>
        <taxon>Slackia</taxon>
    </lineage>
</organism>
<dbReference type="HOGENOM" id="CLU_859746_0_0_11"/>
<dbReference type="EMBL" id="ACUX02000016">
    <property type="protein sequence ID" value="EEZ60869.1"/>
    <property type="molecule type" value="Genomic_DNA"/>
</dbReference>
<dbReference type="OrthoDB" id="3197165at2"/>
<keyword evidence="2" id="KW-1133">Transmembrane helix</keyword>
<feature type="compositionally biased region" description="Low complexity" evidence="1">
    <location>
        <begin position="8"/>
        <end position="65"/>
    </location>
</feature>